<dbReference type="OrthoDB" id="9814761at2"/>
<feature type="domain" description="Sigma-54 factor interaction" evidence="9">
    <location>
        <begin position="143"/>
        <end position="371"/>
    </location>
</feature>
<gene>
    <name evidence="11" type="primary">pilR</name>
    <name evidence="11" type="ordered locus">GSU1495</name>
</gene>
<dbReference type="KEGG" id="gsu:GSU1495"/>
<dbReference type="GO" id="GO:0000987">
    <property type="term" value="F:cis-regulatory region sequence-specific DNA binding"/>
    <property type="evidence" value="ECO:0000318"/>
    <property type="project" value="GO_Central"/>
</dbReference>
<dbReference type="GO" id="GO:0001216">
    <property type="term" value="F:DNA-binding transcription activator activity"/>
    <property type="evidence" value="ECO:0000318"/>
    <property type="project" value="GO_Central"/>
</dbReference>
<evidence type="ECO:0000259" key="9">
    <source>
        <dbReference type="PROSITE" id="PS50045"/>
    </source>
</evidence>
<dbReference type="Pfam" id="PF00158">
    <property type="entry name" value="Sigma54_activat"/>
    <property type="match status" value="1"/>
</dbReference>
<dbReference type="GO" id="GO:0005524">
    <property type="term" value="F:ATP binding"/>
    <property type="evidence" value="ECO:0007669"/>
    <property type="project" value="UniProtKB-KW"/>
</dbReference>
<dbReference type="SMART" id="SM00448">
    <property type="entry name" value="REC"/>
    <property type="match status" value="1"/>
</dbReference>
<dbReference type="GO" id="GO:0045893">
    <property type="term" value="P:positive regulation of DNA-templated transcription"/>
    <property type="evidence" value="ECO:0000270"/>
    <property type="project" value="CollecTF"/>
</dbReference>
<feature type="domain" description="Response regulatory" evidence="10">
    <location>
        <begin position="4"/>
        <end position="118"/>
    </location>
</feature>
<name>Q74D24_GEOSL</name>
<dbReference type="InterPro" id="IPR003593">
    <property type="entry name" value="AAA+_ATPase"/>
</dbReference>
<dbReference type="Pfam" id="PF02954">
    <property type="entry name" value="HTH_8"/>
    <property type="match status" value="1"/>
</dbReference>
<dbReference type="InterPro" id="IPR025662">
    <property type="entry name" value="Sigma_54_int_dom_ATP-bd_1"/>
</dbReference>
<evidence type="ECO:0000256" key="2">
    <source>
        <dbReference type="ARBA" id="ARBA00022741"/>
    </source>
</evidence>
<dbReference type="InterPro" id="IPR002197">
    <property type="entry name" value="HTH_Fis"/>
</dbReference>
<keyword evidence="4" id="KW-0902">Two-component regulatory system</keyword>
<dbReference type="FunFam" id="3.40.50.2300:FF:000018">
    <property type="entry name" value="DNA-binding transcriptional regulator NtrC"/>
    <property type="match status" value="1"/>
</dbReference>
<dbReference type="Gene3D" id="3.40.50.2300">
    <property type="match status" value="1"/>
</dbReference>
<dbReference type="AlphaFoldDB" id="Q74D24"/>
<keyword evidence="5" id="KW-0805">Transcription regulation</keyword>
<keyword evidence="12" id="KW-1185">Reference proteome</keyword>
<dbReference type="PRINTS" id="PR01590">
    <property type="entry name" value="HTHFIS"/>
</dbReference>
<keyword evidence="7" id="KW-0804">Transcription</keyword>
<reference evidence="11 12" key="2">
    <citation type="journal article" date="2012" name="BMC Genomics">
        <title>Comparative genomic analysis of Geobacter sulfurreducens KN400, a strain with enhanced capacity for extracellular electron transfer and electricity production.</title>
        <authorList>
            <person name="Butler J.E."/>
            <person name="Young N.D."/>
            <person name="Aklujkar M."/>
            <person name="Lovley D.R."/>
        </authorList>
    </citation>
    <scope>NUCLEOTIDE SEQUENCE [LARGE SCALE GENOMIC DNA]</scope>
    <source>
        <strain evidence="12">ATCC 51573 / DSM 12127 / PCA</strain>
    </source>
</reference>
<dbReference type="InterPro" id="IPR058031">
    <property type="entry name" value="AAA_lid_NorR"/>
</dbReference>
<dbReference type="InterPro" id="IPR002078">
    <property type="entry name" value="Sigma_54_int"/>
</dbReference>
<dbReference type="HOGENOM" id="CLU_000445_0_6_7"/>
<evidence type="ECO:0000313" key="12">
    <source>
        <dbReference type="Proteomes" id="UP000000577"/>
    </source>
</evidence>
<dbReference type="PROSITE" id="PS50045">
    <property type="entry name" value="SIGMA54_INTERACT_4"/>
    <property type="match status" value="1"/>
</dbReference>
<keyword evidence="6" id="KW-0238">DNA-binding</keyword>
<reference evidence="11 12" key="1">
    <citation type="journal article" date="2003" name="Science">
        <title>Genome of Geobacter sulfurreducens: metal reduction in subsurface environments.</title>
        <authorList>
            <person name="Methe B.A."/>
            <person name="Nelson K.E."/>
            <person name="Eisen J.A."/>
            <person name="Paulsen I.T."/>
            <person name="Nelson W."/>
            <person name="Heidelberg J.F."/>
            <person name="Wu D."/>
            <person name="Wu M."/>
            <person name="Ward N."/>
            <person name="Beanan M.J."/>
            <person name="Dodson R.J."/>
            <person name="Madupu R."/>
            <person name="Brinkac L.M."/>
            <person name="Daugherty S.C."/>
            <person name="DeBoy R.T."/>
            <person name="Durkin A.S."/>
            <person name="Gwinn M."/>
            <person name="Kolonay J.F."/>
            <person name="Sullivan S.A."/>
            <person name="Haft D.H."/>
            <person name="Selengut J."/>
            <person name="Davidsen T.M."/>
            <person name="Zafar N."/>
            <person name="White O."/>
            <person name="Tran B."/>
            <person name="Romero C."/>
            <person name="Forberger H.A."/>
            <person name="Weidman J."/>
            <person name="Khouri H."/>
            <person name="Feldblyum T.V."/>
            <person name="Utterback T.R."/>
            <person name="Van Aken S.E."/>
            <person name="Lovley D.R."/>
            <person name="Fraser C.M."/>
        </authorList>
    </citation>
    <scope>NUCLEOTIDE SEQUENCE [LARGE SCALE GENOMIC DNA]</scope>
    <source>
        <strain evidence="12">ATCC 51573 / DSM 12127 / PCA</strain>
    </source>
</reference>
<dbReference type="FunFam" id="3.40.50.300:FF:000006">
    <property type="entry name" value="DNA-binding transcriptional regulator NtrC"/>
    <property type="match status" value="1"/>
</dbReference>
<organism evidence="11 12">
    <name type="scientific">Geobacter sulfurreducens (strain ATCC 51573 / DSM 12127 / PCA)</name>
    <dbReference type="NCBI Taxonomy" id="243231"/>
    <lineage>
        <taxon>Bacteria</taxon>
        <taxon>Pseudomonadati</taxon>
        <taxon>Thermodesulfobacteriota</taxon>
        <taxon>Desulfuromonadia</taxon>
        <taxon>Geobacterales</taxon>
        <taxon>Geobacteraceae</taxon>
        <taxon>Geobacter</taxon>
    </lineage>
</organism>
<evidence type="ECO:0000256" key="3">
    <source>
        <dbReference type="ARBA" id="ARBA00022840"/>
    </source>
</evidence>
<sequence>MEIHVLVVDDELSMREFLAILLDREGYTVDQAASAEEALACLERKTYDLVISDVKMPGLDGITLLGRIKEMTPDTAVLLMTAFSTAEQAVEAMKLGAYDYIAKPFKVEEVKILARNALEKRDLKRENLRLRQEVQERYSFSGLIGKSKKMREVYSLIEKVAPSTANVLILGESGTGKELVARAIHYNSQRKGKPFVAVNCGAIPETLMESEFFGHKKGAFTGAVGDRAGLFEQAEGGTLFLDEIGEVPLQLQAKLLRAIQEKEFRRVGGTLDQKADVRLVAASNRDLEEQVKEGSFREDLFYRLNVVQVKMPPLRERGDDIPILVEHFYKKYVQPPYSDRIITQGALKLLMSYGFPGNVRELENLVERCSVLGNREISEECLPPQLHAGKRPECGAVTECELPEEGMDLEAYLDGIEKRILLQALERSGGVKKKAAELLKLTFRSFRYRLAKFGMDEE</sequence>
<dbReference type="InterPro" id="IPR001789">
    <property type="entry name" value="Sig_transdc_resp-reg_receiver"/>
</dbReference>
<dbReference type="CollecTF" id="EXPREG_00000f70"/>
<dbReference type="Pfam" id="PF00072">
    <property type="entry name" value="Response_reg"/>
    <property type="match status" value="1"/>
</dbReference>
<evidence type="ECO:0000256" key="1">
    <source>
        <dbReference type="ARBA" id="ARBA00022553"/>
    </source>
</evidence>
<evidence type="ECO:0000313" key="11">
    <source>
        <dbReference type="EMBL" id="AAR34869.1"/>
    </source>
</evidence>
<dbReference type="Pfam" id="PF25601">
    <property type="entry name" value="AAA_lid_14"/>
    <property type="match status" value="1"/>
</dbReference>
<dbReference type="PANTHER" id="PTHR32071:SF113">
    <property type="entry name" value="ALGINATE BIOSYNTHESIS TRANSCRIPTIONAL REGULATORY PROTEIN ALGB"/>
    <property type="match status" value="1"/>
</dbReference>
<dbReference type="STRING" id="243231.GSU1495"/>
<dbReference type="EMBL" id="AE017180">
    <property type="protein sequence ID" value="AAR34869.1"/>
    <property type="molecule type" value="Genomic_DNA"/>
</dbReference>
<dbReference type="RefSeq" id="WP_010942141.1">
    <property type="nucleotide sequence ID" value="NC_002939.5"/>
</dbReference>
<dbReference type="GO" id="GO:0032993">
    <property type="term" value="C:protein-DNA complex"/>
    <property type="evidence" value="ECO:0000318"/>
    <property type="project" value="GO_Central"/>
</dbReference>
<dbReference type="PROSITE" id="PS00688">
    <property type="entry name" value="SIGMA54_INTERACT_3"/>
    <property type="match status" value="1"/>
</dbReference>
<dbReference type="InterPro" id="IPR027417">
    <property type="entry name" value="P-loop_NTPase"/>
</dbReference>
<dbReference type="InterPro" id="IPR025943">
    <property type="entry name" value="Sigma_54_int_dom_ATP-bd_2"/>
</dbReference>
<dbReference type="PROSITE" id="PS00675">
    <property type="entry name" value="SIGMA54_INTERACT_1"/>
    <property type="match status" value="1"/>
</dbReference>
<keyword evidence="3" id="KW-0067">ATP-binding</keyword>
<feature type="modified residue" description="4-aspartylphosphate" evidence="8">
    <location>
        <position position="53"/>
    </location>
</feature>
<dbReference type="SUPFAM" id="SSF52540">
    <property type="entry name" value="P-loop containing nucleoside triphosphate hydrolases"/>
    <property type="match status" value="1"/>
</dbReference>
<evidence type="ECO:0000259" key="10">
    <source>
        <dbReference type="PROSITE" id="PS50110"/>
    </source>
</evidence>
<evidence type="ECO:0000256" key="6">
    <source>
        <dbReference type="ARBA" id="ARBA00023125"/>
    </source>
</evidence>
<dbReference type="SMART" id="SM00382">
    <property type="entry name" value="AAA"/>
    <property type="match status" value="1"/>
</dbReference>
<dbReference type="EnsemblBacteria" id="AAR34869">
    <property type="protein sequence ID" value="AAR34869"/>
    <property type="gene ID" value="GSU1495"/>
</dbReference>
<proteinExistence type="predicted"/>
<dbReference type="eggNOG" id="COG2204">
    <property type="taxonomic scope" value="Bacteria"/>
</dbReference>
<dbReference type="SMR" id="Q74D24"/>
<keyword evidence="1 8" id="KW-0597">Phosphoprotein</keyword>
<dbReference type="SUPFAM" id="SSF52172">
    <property type="entry name" value="CheY-like"/>
    <property type="match status" value="1"/>
</dbReference>
<dbReference type="CDD" id="cd00009">
    <property type="entry name" value="AAA"/>
    <property type="match status" value="1"/>
</dbReference>
<dbReference type="PANTHER" id="PTHR32071">
    <property type="entry name" value="TRANSCRIPTIONAL REGULATORY PROTEIN"/>
    <property type="match status" value="1"/>
</dbReference>
<dbReference type="Gene3D" id="1.10.10.60">
    <property type="entry name" value="Homeodomain-like"/>
    <property type="match status" value="1"/>
</dbReference>
<evidence type="ECO:0000256" key="8">
    <source>
        <dbReference type="PROSITE-ProRule" id="PRU00169"/>
    </source>
</evidence>
<dbReference type="GO" id="GO:0000160">
    <property type="term" value="P:phosphorelay signal transduction system"/>
    <property type="evidence" value="ECO:0007669"/>
    <property type="project" value="UniProtKB-KW"/>
</dbReference>
<dbReference type="InterPro" id="IPR025944">
    <property type="entry name" value="Sigma_54_int_dom_CS"/>
</dbReference>
<dbReference type="Gene3D" id="1.10.8.60">
    <property type="match status" value="1"/>
</dbReference>
<dbReference type="PROSITE" id="PS00676">
    <property type="entry name" value="SIGMA54_INTERACT_2"/>
    <property type="match status" value="1"/>
</dbReference>
<dbReference type="InterPro" id="IPR011006">
    <property type="entry name" value="CheY-like_superfamily"/>
</dbReference>
<accession>Q74D24</accession>
<dbReference type="InterPro" id="IPR009057">
    <property type="entry name" value="Homeodomain-like_sf"/>
</dbReference>
<dbReference type="Proteomes" id="UP000000577">
    <property type="component" value="Chromosome"/>
</dbReference>
<evidence type="ECO:0000256" key="7">
    <source>
        <dbReference type="ARBA" id="ARBA00023163"/>
    </source>
</evidence>
<dbReference type="PATRIC" id="fig|243231.5.peg.1541"/>
<keyword evidence="2" id="KW-0547">Nucleotide-binding</keyword>
<dbReference type="Gene3D" id="3.40.50.300">
    <property type="entry name" value="P-loop containing nucleotide triphosphate hydrolases"/>
    <property type="match status" value="1"/>
</dbReference>
<evidence type="ECO:0000256" key="5">
    <source>
        <dbReference type="ARBA" id="ARBA00023015"/>
    </source>
</evidence>
<dbReference type="SUPFAM" id="SSF46689">
    <property type="entry name" value="Homeodomain-like"/>
    <property type="match status" value="1"/>
</dbReference>
<evidence type="ECO:0000256" key="4">
    <source>
        <dbReference type="ARBA" id="ARBA00023012"/>
    </source>
</evidence>
<dbReference type="InParanoid" id="Q74D24"/>
<dbReference type="PROSITE" id="PS50110">
    <property type="entry name" value="RESPONSE_REGULATORY"/>
    <property type="match status" value="1"/>
</dbReference>
<protein>
    <submittedName>
        <fullName evidence="11">Sigma-54-dependent transcriptional response regulator PilR</fullName>
    </submittedName>
</protein>